<reference evidence="3 6" key="2">
    <citation type="submission" date="2021-02" db="EMBL/GenBank/DDBJ databases">
        <title>Draft genome of the type strains Burkholderia anthina DSM16086.</title>
        <authorList>
            <person name="Hertel R."/>
            <person name="Meissner J."/>
            <person name="Poehlein A."/>
            <person name="Daniel R."/>
            <person name="Commichau F.M."/>
        </authorList>
    </citation>
    <scope>NUCLEOTIDE SEQUENCE [LARGE SCALE GENOMIC DNA]</scope>
    <source>
        <strain evidence="3 6">DSM 16086</strain>
    </source>
</reference>
<dbReference type="AlphaFoldDB" id="A0A6P2GE16"/>
<evidence type="ECO:0000313" key="5">
    <source>
        <dbReference type="Proteomes" id="UP000494201"/>
    </source>
</evidence>
<dbReference type="InterPro" id="IPR036291">
    <property type="entry name" value="NAD(P)-bd_dom_sf"/>
</dbReference>
<proteinExistence type="predicted"/>
<dbReference type="GeneID" id="56502755"/>
<evidence type="ECO:0000313" key="3">
    <source>
        <dbReference type="EMBL" id="MBM2765814.1"/>
    </source>
</evidence>
<protein>
    <submittedName>
        <fullName evidence="4">NAD-dependent dehydratase</fullName>
    </submittedName>
    <submittedName>
        <fullName evidence="3">SDR family oxidoreductase</fullName>
    </submittedName>
</protein>
<dbReference type="SUPFAM" id="SSF51735">
    <property type="entry name" value="NAD(P)-binding Rossmann-fold domains"/>
    <property type="match status" value="1"/>
</dbReference>
<evidence type="ECO:0000313" key="6">
    <source>
        <dbReference type="Proteomes" id="UP000755577"/>
    </source>
</evidence>
<keyword evidence="6" id="KW-1185">Reference proteome</keyword>
<dbReference type="PANTHER" id="PTHR43245">
    <property type="entry name" value="BIFUNCTIONAL POLYMYXIN RESISTANCE PROTEIN ARNA"/>
    <property type="match status" value="1"/>
</dbReference>
<dbReference type="Proteomes" id="UP000494201">
    <property type="component" value="Unassembled WGS sequence"/>
</dbReference>
<dbReference type="Proteomes" id="UP000755577">
    <property type="component" value="Unassembled WGS sequence"/>
</dbReference>
<dbReference type="Gene3D" id="3.40.50.720">
    <property type="entry name" value="NAD(P)-binding Rossmann-like Domain"/>
    <property type="match status" value="1"/>
</dbReference>
<dbReference type="RefSeq" id="WP_174927590.1">
    <property type="nucleotide sequence ID" value="NZ_CABVLY010000020.1"/>
</dbReference>
<dbReference type="InterPro" id="IPR001509">
    <property type="entry name" value="Epimerase_deHydtase"/>
</dbReference>
<feature type="compositionally biased region" description="Basic and acidic residues" evidence="1">
    <location>
        <begin position="130"/>
        <end position="150"/>
    </location>
</feature>
<evidence type="ECO:0000259" key="2">
    <source>
        <dbReference type="Pfam" id="PF01370"/>
    </source>
</evidence>
<dbReference type="InterPro" id="IPR050177">
    <property type="entry name" value="Lipid_A_modif_metabolic_enz"/>
</dbReference>
<organism evidence="4 5">
    <name type="scientific">Burkholderia anthina</name>
    <dbReference type="NCBI Taxonomy" id="179879"/>
    <lineage>
        <taxon>Bacteria</taxon>
        <taxon>Pseudomonadati</taxon>
        <taxon>Pseudomonadota</taxon>
        <taxon>Betaproteobacteria</taxon>
        <taxon>Burkholderiales</taxon>
        <taxon>Burkholderiaceae</taxon>
        <taxon>Burkholderia</taxon>
        <taxon>Burkholderia cepacia complex</taxon>
    </lineage>
</organism>
<feature type="region of interest" description="Disordered" evidence="1">
    <location>
        <begin position="125"/>
        <end position="150"/>
    </location>
</feature>
<reference evidence="4 5" key="1">
    <citation type="submission" date="2019-09" db="EMBL/GenBank/DDBJ databases">
        <authorList>
            <person name="Depoorter E."/>
        </authorList>
    </citation>
    <scope>NUCLEOTIDE SEQUENCE [LARGE SCALE GENOMIC DNA]</scope>
    <source>
        <strain evidence="4">LMG 20980</strain>
    </source>
</reference>
<name>A0A6P2GE16_9BURK</name>
<accession>A0A6P2GE16</accession>
<feature type="domain" description="NAD-dependent epimerase/dehydratase" evidence="2">
    <location>
        <begin position="3"/>
        <end position="224"/>
    </location>
</feature>
<sequence>MHVVVTGASGFVGRALCRTLVENGHRVTGLVRRAGTAPAGVDEWVYTGPEFADIETQWPASARDADCVVHLAARVHVMNDAAADPDAAFRAMNVEGTLRVAAAAHRHGVRRIVFVSSIKAIAETDGGQPLREDSPARPEDPYGRSKRDAEVRLRQFGDDTGLETVIVRPPLVYGPEVRANFLRMMDAVSRGVPLPLGAITARRSVVGVDNLVDALLRCVIDPRAARECFHVADDDAPSVAGLLRMVGDALGRPARLFPVPLAALRLAGRVTGRRAAIDRLTSSLQLDTSRVRRVLGWQPPHTTRQGLEATAAWYRSRDTQN</sequence>
<dbReference type="EMBL" id="CABVLY010000020">
    <property type="protein sequence ID" value="VVU51968.1"/>
    <property type="molecule type" value="Genomic_DNA"/>
</dbReference>
<dbReference type="EMBL" id="JAFCIQ010000003">
    <property type="protein sequence ID" value="MBM2765814.1"/>
    <property type="molecule type" value="Genomic_DNA"/>
</dbReference>
<gene>
    <name evidence="4" type="ORF">BAN20980_04691</name>
    <name evidence="3" type="ORF">JQK92_05165</name>
</gene>
<evidence type="ECO:0000313" key="4">
    <source>
        <dbReference type="EMBL" id="VVU51968.1"/>
    </source>
</evidence>
<dbReference type="PANTHER" id="PTHR43245:SF58">
    <property type="entry name" value="BLL5923 PROTEIN"/>
    <property type="match status" value="1"/>
</dbReference>
<evidence type="ECO:0000256" key="1">
    <source>
        <dbReference type="SAM" id="MobiDB-lite"/>
    </source>
</evidence>
<dbReference type="CDD" id="cd05232">
    <property type="entry name" value="UDP_G4E_4_SDR_e"/>
    <property type="match status" value="1"/>
</dbReference>
<dbReference type="Pfam" id="PF01370">
    <property type="entry name" value="Epimerase"/>
    <property type="match status" value="1"/>
</dbReference>